<protein>
    <submittedName>
        <fullName evidence="2">Uncharacterized protein</fullName>
    </submittedName>
</protein>
<evidence type="ECO:0000256" key="1">
    <source>
        <dbReference type="SAM" id="MobiDB-lite"/>
    </source>
</evidence>
<evidence type="ECO:0000313" key="2">
    <source>
        <dbReference type="EMBL" id="SMD12319.1"/>
    </source>
</evidence>
<reference evidence="2 3" key="1">
    <citation type="submission" date="2017-04" db="EMBL/GenBank/DDBJ databases">
        <authorList>
            <person name="Afonso C.L."/>
            <person name="Miller P.J."/>
            <person name="Scott M.A."/>
            <person name="Spackman E."/>
            <person name="Goraichik I."/>
            <person name="Dimitrov K.M."/>
            <person name="Suarez D.L."/>
            <person name="Swayne D.E."/>
        </authorList>
    </citation>
    <scope>NUCLEOTIDE SEQUENCE [LARGE SCALE GENOMIC DNA]</scope>
    <source>
        <strain evidence="2 3">DSM 5090</strain>
    </source>
</reference>
<feature type="region of interest" description="Disordered" evidence="1">
    <location>
        <begin position="28"/>
        <end position="89"/>
    </location>
</feature>
<keyword evidence="3" id="KW-1185">Reference proteome</keyword>
<proteinExistence type="predicted"/>
<dbReference type="EMBL" id="FWXI01000028">
    <property type="protein sequence ID" value="SMD12319.1"/>
    <property type="molecule type" value="Genomic_DNA"/>
</dbReference>
<accession>A0A1W2ERG9</accession>
<name>A0A1W2ERG9_9FIRM</name>
<dbReference type="OrthoDB" id="1685020at2"/>
<dbReference type="AlphaFoldDB" id="A0A1W2ERG9"/>
<sequence length="109" mass="13225">MDKMVKKVAIYSMVGLMQLGLAVSVIEASPRGQEPPRQEQRDDKRQHEQERERRIQEENERHEREMRRRDHESEHEWHERQRQEKERHDKAIKAITGLILHILENADKD</sequence>
<evidence type="ECO:0000313" key="3">
    <source>
        <dbReference type="Proteomes" id="UP000192738"/>
    </source>
</evidence>
<gene>
    <name evidence="2" type="ORF">SAMN04488500_12855</name>
</gene>
<organism evidence="2 3">
    <name type="scientific">Sporomusa malonica</name>
    <dbReference type="NCBI Taxonomy" id="112901"/>
    <lineage>
        <taxon>Bacteria</taxon>
        <taxon>Bacillati</taxon>
        <taxon>Bacillota</taxon>
        <taxon>Negativicutes</taxon>
        <taxon>Selenomonadales</taxon>
        <taxon>Sporomusaceae</taxon>
        <taxon>Sporomusa</taxon>
    </lineage>
</organism>
<dbReference type="RefSeq" id="WP_084578144.1">
    <property type="nucleotide sequence ID" value="NZ_CP155572.1"/>
</dbReference>
<feature type="compositionally biased region" description="Basic and acidic residues" evidence="1">
    <location>
        <begin position="34"/>
        <end position="89"/>
    </location>
</feature>
<dbReference type="Proteomes" id="UP000192738">
    <property type="component" value="Unassembled WGS sequence"/>
</dbReference>